<evidence type="ECO:0000313" key="2">
    <source>
        <dbReference type="EMBL" id="QHU13189.1"/>
    </source>
</evidence>
<proteinExistence type="predicted"/>
<evidence type="ECO:0000256" key="1">
    <source>
        <dbReference type="SAM" id="MobiDB-lite"/>
    </source>
</evidence>
<protein>
    <submittedName>
        <fullName evidence="2">Uncharacterized protein</fullName>
    </submittedName>
</protein>
<sequence>MSSDPVPSPAPETTVPVDSVPAPAPAPAPVSAATEVVAAAVDFANRSDLLKFVIQKIAEVEILADRSDEDKAKFIVDEIKKAIRESPLSEEQKTQLVVWCDVSLPYVIEAVKLVKAELGKVANVALAEVKKCCPSWFSSAKAKKA</sequence>
<accession>A0A6C0K660</accession>
<dbReference type="AlphaFoldDB" id="A0A6C0K660"/>
<feature type="region of interest" description="Disordered" evidence="1">
    <location>
        <begin position="1"/>
        <end position="26"/>
    </location>
</feature>
<dbReference type="EMBL" id="MN740815">
    <property type="protein sequence ID" value="QHU13189.1"/>
    <property type="molecule type" value="Genomic_DNA"/>
</dbReference>
<reference evidence="2" key="1">
    <citation type="journal article" date="2020" name="Nature">
        <title>Giant virus diversity and host interactions through global metagenomics.</title>
        <authorList>
            <person name="Schulz F."/>
            <person name="Roux S."/>
            <person name="Paez-Espino D."/>
            <person name="Jungbluth S."/>
            <person name="Walsh D.A."/>
            <person name="Denef V.J."/>
            <person name="McMahon K.D."/>
            <person name="Konstantinidis K.T."/>
            <person name="Eloe-Fadrosh E.A."/>
            <person name="Kyrpides N.C."/>
            <person name="Woyke T."/>
        </authorList>
    </citation>
    <scope>NUCLEOTIDE SEQUENCE</scope>
    <source>
        <strain evidence="2">GVMAG-S-1101178-127</strain>
    </source>
</reference>
<organism evidence="2">
    <name type="scientific">viral metagenome</name>
    <dbReference type="NCBI Taxonomy" id="1070528"/>
    <lineage>
        <taxon>unclassified sequences</taxon>
        <taxon>metagenomes</taxon>
        <taxon>organismal metagenomes</taxon>
    </lineage>
</organism>
<name>A0A6C0K660_9ZZZZ</name>
<feature type="compositionally biased region" description="Pro residues" evidence="1">
    <location>
        <begin position="1"/>
        <end position="10"/>
    </location>
</feature>